<evidence type="ECO:0000256" key="5">
    <source>
        <dbReference type="ARBA" id="ARBA00023002"/>
    </source>
</evidence>
<dbReference type="CDD" id="cd02970">
    <property type="entry name" value="PRX_like2"/>
    <property type="match status" value="1"/>
</dbReference>
<dbReference type="PANTHER" id="PTHR42801">
    <property type="entry name" value="THIOREDOXIN-DEPENDENT PEROXIDE REDUCTASE"/>
    <property type="match status" value="1"/>
</dbReference>
<dbReference type="EC" id="1.11.1.24" evidence="2"/>
<sequence length="214" mass="23990">MSDELNKRLAEREETFKSESPAEYEILQQSIVMLEKGGAAPGLSIGDLAPDFTLTDALGKPMSLMEAVRNGPVILTFYRGGWCPYCSLQLRAYNEMLPQFRELGASLIAVSPQSPDNALSQHEKEGLDFVVASDTDSRVAEQYRVLYEVSGSLKALYEKIGLDLASYNSADQWFLPVSATFVIDRDARIHYAYVDPNFMRRLEPEVILRVLKTL</sequence>
<dbReference type="InterPro" id="IPR036249">
    <property type="entry name" value="Thioredoxin-like_sf"/>
</dbReference>
<evidence type="ECO:0000256" key="11">
    <source>
        <dbReference type="ARBA" id="ARBA00049091"/>
    </source>
</evidence>
<evidence type="ECO:0000256" key="9">
    <source>
        <dbReference type="ARBA" id="ARBA00038489"/>
    </source>
</evidence>
<dbReference type="RefSeq" id="WP_171643152.1">
    <property type="nucleotide sequence ID" value="NZ_WHOA01000082.1"/>
</dbReference>
<dbReference type="Pfam" id="PF00578">
    <property type="entry name" value="AhpC-TSA"/>
    <property type="match status" value="1"/>
</dbReference>
<comment type="function">
    <text evidence="1">Thiol-specific peroxidase that catalyzes the reduction of hydrogen peroxide and organic hydroperoxides to water and alcohols, respectively. Plays a role in cell protection against oxidative stress by detoxifying peroxides and as sensor of hydrogen peroxide-mediated signaling events.</text>
</comment>
<evidence type="ECO:0000256" key="4">
    <source>
        <dbReference type="ARBA" id="ARBA00022862"/>
    </source>
</evidence>
<evidence type="ECO:0000256" key="2">
    <source>
        <dbReference type="ARBA" id="ARBA00013017"/>
    </source>
</evidence>
<comment type="catalytic activity">
    <reaction evidence="11">
        <text>a hydroperoxide + [thioredoxin]-dithiol = an alcohol + [thioredoxin]-disulfide + H2O</text>
        <dbReference type="Rhea" id="RHEA:62620"/>
        <dbReference type="Rhea" id="RHEA-COMP:10698"/>
        <dbReference type="Rhea" id="RHEA-COMP:10700"/>
        <dbReference type="ChEBI" id="CHEBI:15377"/>
        <dbReference type="ChEBI" id="CHEBI:29950"/>
        <dbReference type="ChEBI" id="CHEBI:30879"/>
        <dbReference type="ChEBI" id="CHEBI:35924"/>
        <dbReference type="ChEBI" id="CHEBI:50058"/>
        <dbReference type="EC" id="1.11.1.24"/>
    </reaction>
</comment>
<protein>
    <recommendedName>
        <fullName evidence="2">thioredoxin-dependent peroxiredoxin</fullName>
        <ecNumber evidence="2">1.11.1.24</ecNumber>
    </recommendedName>
    <alternativeName>
        <fullName evidence="10">Bacterioferritin comigratory protein</fullName>
    </alternativeName>
    <alternativeName>
        <fullName evidence="8">Thioredoxin peroxidase</fullName>
    </alternativeName>
</protein>
<dbReference type="EMBL" id="WHOA01000082">
    <property type="protein sequence ID" value="NOU71841.1"/>
    <property type="molecule type" value="Genomic_DNA"/>
</dbReference>
<reference evidence="13 14" key="1">
    <citation type="submission" date="2019-10" db="EMBL/GenBank/DDBJ databases">
        <title>Description of Paenibacillus terrestris sp. nov.</title>
        <authorList>
            <person name="Carlier A."/>
            <person name="Qi S."/>
        </authorList>
    </citation>
    <scope>NUCLEOTIDE SEQUENCE [LARGE SCALE GENOMIC DNA]</scope>
    <source>
        <strain evidence="13 14">LMG 31458</strain>
    </source>
</reference>
<dbReference type="InterPro" id="IPR000866">
    <property type="entry name" value="AhpC/TSA"/>
</dbReference>
<keyword evidence="4" id="KW-0049">Antioxidant</keyword>
<organism evidence="13 14">
    <name type="scientific">Paenibacillus phytorum</name>
    <dbReference type="NCBI Taxonomy" id="2654977"/>
    <lineage>
        <taxon>Bacteria</taxon>
        <taxon>Bacillati</taxon>
        <taxon>Bacillota</taxon>
        <taxon>Bacilli</taxon>
        <taxon>Bacillales</taxon>
        <taxon>Paenibacillaceae</taxon>
        <taxon>Paenibacillus</taxon>
    </lineage>
</organism>
<dbReference type="InterPro" id="IPR050924">
    <property type="entry name" value="Peroxiredoxin_BCP/PrxQ"/>
</dbReference>
<keyword evidence="6" id="KW-1015">Disulfide bond</keyword>
<evidence type="ECO:0000256" key="8">
    <source>
        <dbReference type="ARBA" id="ARBA00032824"/>
    </source>
</evidence>
<dbReference type="InterPro" id="IPR013766">
    <property type="entry name" value="Thioredoxin_domain"/>
</dbReference>
<dbReference type="Proteomes" id="UP000616779">
    <property type="component" value="Unassembled WGS sequence"/>
</dbReference>
<evidence type="ECO:0000259" key="12">
    <source>
        <dbReference type="PROSITE" id="PS51352"/>
    </source>
</evidence>
<proteinExistence type="inferred from homology"/>
<keyword evidence="14" id="KW-1185">Reference proteome</keyword>
<accession>A0ABX1XUX0</accession>
<dbReference type="SUPFAM" id="SSF52833">
    <property type="entry name" value="Thioredoxin-like"/>
    <property type="match status" value="1"/>
</dbReference>
<name>A0ABX1XUX0_9BACL</name>
<gene>
    <name evidence="13" type="ORF">GC098_10490</name>
</gene>
<keyword evidence="5" id="KW-0560">Oxidoreductase</keyword>
<evidence type="ECO:0000256" key="7">
    <source>
        <dbReference type="ARBA" id="ARBA00023284"/>
    </source>
</evidence>
<comment type="similarity">
    <text evidence="9">Belongs to the peroxiredoxin family. BCP/PrxQ subfamily.</text>
</comment>
<evidence type="ECO:0000256" key="6">
    <source>
        <dbReference type="ARBA" id="ARBA00023157"/>
    </source>
</evidence>
<evidence type="ECO:0000313" key="13">
    <source>
        <dbReference type="EMBL" id="NOU71841.1"/>
    </source>
</evidence>
<dbReference type="PROSITE" id="PS51352">
    <property type="entry name" value="THIOREDOXIN_2"/>
    <property type="match status" value="1"/>
</dbReference>
<evidence type="ECO:0000256" key="3">
    <source>
        <dbReference type="ARBA" id="ARBA00022559"/>
    </source>
</evidence>
<keyword evidence="3" id="KW-0575">Peroxidase</keyword>
<evidence type="ECO:0000256" key="10">
    <source>
        <dbReference type="ARBA" id="ARBA00041373"/>
    </source>
</evidence>
<comment type="caution">
    <text evidence="13">The sequence shown here is derived from an EMBL/GenBank/DDBJ whole genome shotgun (WGS) entry which is preliminary data.</text>
</comment>
<dbReference type="Gene3D" id="3.40.30.10">
    <property type="entry name" value="Glutaredoxin"/>
    <property type="match status" value="1"/>
</dbReference>
<feature type="domain" description="Thioredoxin" evidence="12">
    <location>
        <begin position="43"/>
        <end position="214"/>
    </location>
</feature>
<evidence type="ECO:0000313" key="14">
    <source>
        <dbReference type="Proteomes" id="UP000616779"/>
    </source>
</evidence>
<dbReference type="PANTHER" id="PTHR42801:SF7">
    <property type="entry name" value="SLL1159 PROTEIN"/>
    <property type="match status" value="1"/>
</dbReference>
<evidence type="ECO:0000256" key="1">
    <source>
        <dbReference type="ARBA" id="ARBA00003330"/>
    </source>
</evidence>
<keyword evidence="7" id="KW-0676">Redox-active center</keyword>